<protein>
    <submittedName>
        <fullName evidence="1">ParA family protein</fullName>
    </submittedName>
</protein>
<dbReference type="Proteomes" id="UP000535908">
    <property type="component" value="Unassembled WGS sequence"/>
</dbReference>
<dbReference type="CDD" id="cd01983">
    <property type="entry name" value="SIMIBI"/>
    <property type="match status" value="1"/>
</dbReference>
<reference evidence="1 2" key="1">
    <citation type="submission" date="2020-03" db="EMBL/GenBank/DDBJ databases">
        <title>Soil Listeria distribution.</title>
        <authorList>
            <person name="Liao J."/>
            <person name="Wiedmann M."/>
        </authorList>
    </citation>
    <scope>NUCLEOTIDE SEQUENCE [LARGE SCALE GENOMIC DNA]</scope>
    <source>
        <strain evidence="1 2">FSL L7-0741</strain>
    </source>
</reference>
<organism evidence="1 2">
    <name type="scientific">Listeria grandensis</name>
    <dbReference type="NCBI Taxonomy" id="1494963"/>
    <lineage>
        <taxon>Bacteria</taxon>
        <taxon>Bacillati</taxon>
        <taxon>Bacillota</taxon>
        <taxon>Bacilli</taxon>
        <taxon>Bacillales</taxon>
        <taxon>Listeriaceae</taxon>
        <taxon>Listeria</taxon>
    </lineage>
</organism>
<dbReference type="Gene3D" id="3.40.50.300">
    <property type="entry name" value="P-loop containing nucleotide triphosphate hydrolases"/>
    <property type="match status" value="1"/>
</dbReference>
<dbReference type="InterPro" id="IPR027417">
    <property type="entry name" value="P-loop_NTPase"/>
</dbReference>
<sequence length="187" mass="21006">MTMTFILVVNRKGATGKTIVSKTLVNKLKSDMQTVAYLEGEGEMDEVVHKQPDYIVYDVPSGNSDALLISEPMFHKIIVPTSLNKYSLAMITNFVADIQAIKEANAQWNKEIIIALTQTNDTPVTSAIFDKMQEKLEGLDVHVIDLSIPINDEEKRNLEPALMEQSLLTRMGQERSQELTQLLELVK</sequence>
<gene>
    <name evidence="1" type="ORF">HCA69_16030</name>
</gene>
<dbReference type="AlphaFoldDB" id="A0A7X0Y6D1"/>
<accession>A0A7X0Y6D1</accession>
<evidence type="ECO:0000313" key="2">
    <source>
        <dbReference type="Proteomes" id="UP000535908"/>
    </source>
</evidence>
<dbReference type="SUPFAM" id="SSF52540">
    <property type="entry name" value="P-loop containing nucleoside triphosphate hydrolases"/>
    <property type="match status" value="1"/>
</dbReference>
<proteinExistence type="predicted"/>
<dbReference type="RefSeq" id="WP_185527993.1">
    <property type="nucleotide sequence ID" value="NZ_JAARWN010000027.1"/>
</dbReference>
<comment type="caution">
    <text evidence="1">The sequence shown here is derived from an EMBL/GenBank/DDBJ whole genome shotgun (WGS) entry which is preliminary data.</text>
</comment>
<name>A0A7X0Y6D1_9LIST</name>
<dbReference type="EMBL" id="JAARWN010000027">
    <property type="protein sequence ID" value="MBC1937872.1"/>
    <property type="molecule type" value="Genomic_DNA"/>
</dbReference>
<evidence type="ECO:0000313" key="1">
    <source>
        <dbReference type="EMBL" id="MBC1937872.1"/>
    </source>
</evidence>